<dbReference type="AlphaFoldDB" id="A0A1E3PUB6"/>
<proteinExistence type="predicted"/>
<organism evidence="1 2">
    <name type="scientific">Lipomyces starkeyi NRRL Y-11557</name>
    <dbReference type="NCBI Taxonomy" id="675824"/>
    <lineage>
        <taxon>Eukaryota</taxon>
        <taxon>Fungi</taxon>
        <taxon>Dikarya</taxon>
        <taxon>Ascomycota</taxon>
        <taxon>Saccharomycotina</taxon>
        <taxon>Lipomycetes</taxon>
        <taxon>Lipomycetales</taxon>
        <taxon>Lipomycetaceae</taxon>
        <taxon>Lipomyces</taxon>
    </lineage>
</organism>
<reference evidence="1 2" key="1">
    <citation type="journal article" date="2016" name="Proc. Natl. Acad. Sci. U.S.A.">
        <title>Comparative genomics of biotechnologically important yeasts.</title>
        <authorList>
            <person name="Riley R."/>
            <person name="Haridas S."/>
            <person name="Wolfe K.H."/>
            <person name="Lopes M.R."/>
            <person name="Hittinger C.T."/>
            <person name="Goeker M."/>
            <person name="Salamov A.A."/>
            <person name="Wisecaver J.H."/>
            <person name="Long T.M."/>
            <person name="Calvey C.H."/>
            <person name="Aerts A.L."/>
            <person name="Barry K.W."/>
            <person name="Choi C."/>
            <person name="Clum A."/>
            <person name="Coughlan A.Y."/>
            <person name="Deshpande S."/>
            <person name="Douglass A.P."/>
            <person name="Hanson S.J."/>
            <person name="Klenk H.-P."/>
            <person name="LaButti K.M."/>
            <person name="Lapidus A."/>
            <person name="Lindquist E.A."/>
            <person name="Lipzen A.M."/>
            <person name="Meier-Kolthoff J.P."/>
            <person name="Ohm R.A."/>
            <person name="Otillar R.P."/>
            <person name="Pangilinan J.L."/>
            <person name="Peng Y."/>
            <person name="Rokas A."/>
            <person name="Rosa C.A."/>
            <person name="Scheuner C."/>
            <person name="Sibirny A.A."/>
            <person name="Slot J.C."/>
            <person name="Stielow J.B."/>
            <person name="Sun H."/>
            <person name="Kurtzman C.P."/>
            <person name="Blackwell M."/>
            <person name="Grigoriev I.V."/>
            <person name="Jeffries T.W."/>
        </authorList>
    </citation>
    <scope>NUCLEOTIDE SEQUENCE [LARGE SCALE GENOMIC DNA]</scope>
    <source>
        <strain evidence="1 2">NRRL Y-11557</strain>
    </source>
</reference>
<accession>A0A1E3PUB6</accession>
<name>A0A1E3PUB6_LIPST</name>
<dbReference type="EMBL" id="KV454306">
    <property type="protein sequence ID" value="ODQ68991.1"/>
    <property type="molecule type" value="Genomic_DNA"/>
</dbReference>
<protein>
    <submittedName>
        <fullName evidence="1">Uncharacterized protein</fullName>
    </submittedName>
</protein>
<evidence type="ECO:0000313" key="2">
    <source>
        <dbReference type="Proteomes" id="UP000094385"/>
    </source>
</evidence>
<dbReference type="Proteomes" id="UP000094385">
    <property type="component" value="Unassembled WGS sequence"/>
</dbReference>
<evidence type="ECO:0000313" key="1">
    <source>
        <dbReference type="EMBL" id="ODQ68991.1"/>
    </source>
</evidence>
<gene>
    <name evidence="1" type="ORF">LIPSTDRAFT_76476</name>
</gene>
<sequence>MKNSRRLYMGLCLVLLVVSLLAYVGIGRALVAKSAAVDSYKPNMTAIAEGLEDGIQDPVMVGPYLSYHLNYDYFFTPKS</sequence>
<keyword evidence="2" id="KW-1185">Reference proteome</keyword>